<name>A0AAV3ZQ32_9GAST</name>
<keyword evidence="2" id="KW-1185">Reference proteome</keyword>
<protein>
    <submittedName>
        <fullName evidence="1">Uncharacterized protein</fullName>
    </submittedName>
</protein>
<accession>A0AAV3ZQ32</accession>
<comment type="caution">
    <text evidence="1">The sequence shown here is derived from an EMBL/GenBank/DDBJ whole genome shotgun (WGS) entry which is preliminary data.</text>
</comment>
<evidence type="ECO:0000313" key="1">
    <source>
        <dbReference type="EMBL" id="GFN96714.1"/>
    </source>
</evidence>
<dbReference type="EMBL" id="BLXT01002699">
    <property type="protein sequence ID" value="GFN96714.1"/>
    <property type="molecule type" value="Genomic_DNA"/>
</dbReference>
<gene>
    <name evidence="1" type="ORF">PoB_002322000</name>
</gene>
<sequence length="102" mass="11433">MNSSVLRKLASQLSQPPYIISMSPAESYSVCCLQSLIVSTVSRVLRCLLSPESYSVYCLQSLIVATVSRVVLCLPSLESYGIYRHQSREPYSVYLSTVYRTI</sequence>
<reference evidence="1 2" key="1">
    <citation type="journal article" date="2021" name="Elife">
        <title>Chloroplast acquisition without the gene transfer in kleptoplastic sea slugs, Plakobranchus ocellatus.</title>
        <authorList>
            <person name="Maeda T."/>
            <person name="Takahashi S."/>
            <person name="Yoshida T."/>
            <person name="Shimamura S."/>
            <person name="Takaki Y."/>
            <person name="Nagai Y."/>
            <person name="Toyoda A."/>
            <person name="Suzuki Y."/>
            <person name="Arimoto A."/>
            <person name="Ishii H."/>
            <person name="Satoh N."/>
            <person name="Nishiyama T."/>
            <person name="Hasebe M."/>
            <person name="Maruyama T."/>
            <person name="Minagawa J."/>
            <person name="Obokata J."/>
            <person name="Shigenobu S."/>
        </authorList>
    </citation>
    <scope>NUCLEOTIDE SEQUENCE [LARGE SCALE GENOMIC DNA]</scope>
</reference>
<dbReference type="Proteomes" id="UP000735302">
    <property type="component" value="Unassembled WGS sequence"/>
</dbReference>
<proteinExistence type="predicted"/>
<organism evidence="1 2">
    <name type="scientific">Plakobranchus ocellatus</name>
    <dbReference type="NCBI Taxonomy" id="259542"/>
    <lineage>
        <taxon>Eukaryota</taxon>
        <taxon>Metazoa</taxon>
        <taxon>Spiralia</taxon>
        <taxon>Lophotrochozoa</taxon>
        <taxon>Mollusca</taxon>
        <taxon>Gastropoda</taxon>
        <taxon>Heterobranchia</taxon>
        <taxon>Euthyneura</taxon>
        <taxon>Panpulmonata</taxon>
        <taxon>Sacoglossa</taxon>
        <taxon>Placobranchoidea</taxon>
        <taxon>Plakobranchidae</taxon>
        <taxon>Plakobranchus</taxon>
    </lineage>
</organism>
<evidence type="ECO:0000313" key="2">
    <source>
        <dbReference type="Proteomes" id="UP000735302"/>
    </source>
</evidence>
<dbReference type="AlphaFoldDB" id="A0AAV3ZQ32"/>